<comment type="caution">
    <text evidence="9">The sequence shown here is derived from an EMBL/GenBank/DDBJ whole genome shotgun (WGS) entry which is preliminary data.</text>
</comment>
<keyword evidence="7 8" id="KW-0472">Membrane</keyword>
<keyword evidence="10" id="KW-1185">Reference proteome</keyword>
<feature type="transmembrane region" description="Helical" evidence="8">
    <location>
        <begin position="385"/>
        <end position="407"/>
    </location>
</feature>
<feature type="transmembrane region" description="Helical" evidence="8">
    <location>
        <begin position="648"/>
        <end position="670"/>
    </location>
</feature>
<keyword evidence="4" id="KW-0808">Transferase</keyword>
<feature type="transmembrane region" description="Helical" evidence="8">
    <location>
        <begin position="238"/>
        <end position="256"/>
    </location>
</feature>
<sequence>MDTKPTYIPSKILAIIFLFLGLVEGLIASLFLISLPSESGAFFGLSATRMGILIGILVPLFICLFLLITVIRSTESSIFDICYTQSKTYMIVVAFLISIICFLFPVLLTTIHQSTGNYSYLAYSQRLLPLFAYLAALFFQMSVFLLNIHKNRISQIFEEEKSFLKLWGVVFAGLVLFVILLVITGLGLIPDLKGWGAPTVPLLEWQIWMGILFCLLFRLMSPLPLIQRIINWWNNRPVLSAWLISIFIWCLAMGIWSSQPVPPGFFATPPRAPNYEIYPFSDAAYYDFHAQSLLIGLGYRGESIPPRPLYILFLAAAHLIAGQDYTRVILLQTALLAFFPVIIFWIGKKLSSTTIGFVTSLFIILREWTSIVSTPFTSDISNSKLLFADLPAALFISLVVLVSIYWMRNPKKWVLSLLTGGILGISLLIRTQIIIILPVIWLFYWFVCLRQKTAFMNVLLATICFLVGFGLTVSPWLIRSYRISGQFVFDDPESQTRVMVQRYYPDVELTEFDRKPGETTGTYNQRLSSAIRQQLLTNPIEVAHFIVSHFLNSEIANLQVFPVRYSIQDFGELLKPEHAFWEDWKGKANPLQTAIMMVNLAVLAAGVIYLYKRSSIISLFPLTVNLAYNFSNAIARNSGWRYLLPVDWVFILYFAAGIYALVNLGNGLWVKARSTLLDSDISGQHVQFPFAVMAGISSILLLIGIIPIIAENSFPRIYPAVEKNSISQIILKASSNLPDNFQKDVSVLLSDPDSIIMHGRMLYPRFYDVKDGEENTGKTGYTVLPYARYVFLVAGQPEGTVIFPHTESDLPLRNSEEIYLVGCMDGLAIKARMLVLPDETPSVFTANPPIPWTCSSTP</sequence>
<proteinExistence type="predicted"/>
<evidence type="ECO:0000256" key="4">
    <source>
        <dbReference type="ARBA" id="ARBA00022679"/>
    </source>
</evidence>
<dbReference type="EMBL" id="LGCK01000007">
    <property type="protein sequence ID" value="KPL72586.1"/>
    <property type="molecule type" value="Genomic_DNA"/>
</dbReference>
<keyword evidence="5 8" id="KW-0812">Transmembrane</keyword>
<evidence type="ECO:0008006" key="11">
    <source>
        <dbReference type="Google" id="ProtNLM"/>
    </source>
</evidence>
<feature type="transmembrane region" description="Helical" evidence="8">
    <location>
        <begin position="353"/>
        <end position="373"/>
    </location>
</feature>
<evidence type="ECO:0000256" key="6">
    <source>
        <dbReference type="ARBA" id="ARBA00022989"/>
    </source>
</evidence>
<evidence type="ECO:0000313" key="9">
    <source>
        <dbReference type="EMBL" id="KPL72586.1"/>
    </source>
</evidence>
<dbReference type="GO" id="GO:0016763">
    <property type="term" value="F:pentosyltransferase activity"/>
    <property type="evidence" value="ECO:0007669"/>
    <property type="project" value="TreeGrafter"/>
</dbReference>
<feature type="transmembrane region" description="Helical" evidence="8">
    <location>
        <begin position="47"/>
        <end position="68"/>
    </location>
</feature>
<comment type="subcellular location">
    <subcellularLocation>
        <location evidence="1">Cell membrane</location>
        <topology evidence="1">Multi-pass membrane protein</topology>
    </subcellularLocation>
</comment>
<evidence type="ECO:0000313" key="10">
    <source>
        <dbReference type="Proteomes" id="UP000050430"/>
    </source>
</evidence>
<keyword evidence="2" id="KW-1003">Cell membrane</keyword>
<dbReference type="GO" id="GO:0009103">
    <property type="term" value="P:lipopolysaccharide biosynthetic process"/>
    <property type="evidence" value="ECO:0007669"/>
    <property type="project" value="UniProtKB-ARBA"/>
</dbReference>
<accession>A0A0N8GLI4</accession>
<protein>
    <recommendedName>
        <fullName evidence="11">Glycosyltransferase RgtA/B/C/D-like domain-containing protein</fullName>
    </recommendedName>
</protein>
<feature type="transmembrane region" description="Helical" evidence="8">
    <location>
        <begin position="127"/>
        <end position="146"/>
    </location>
</feature>
<dbReference type="AlphaFoldDB" id="A0A0N8GLI4"/>
<feature type="transmembrane region" description="Helical" evidence="8">
    <location>
        <begin position="207"/>
        <end position="226"/>
    </location>
</feature>
<evidence type="ECO:0000256" key="7">
    <source>
        <dbReference type="ARBA" id="ARBA00023136"/>
    </source>
</evidence>
<evidence type="ECO:0000256" key="5">
    <source>
        <dbReference type="ARBA" id="ARBA00022692"/>
    </source>
</evidence>
<keyword evidence="3" id="KW-0328">Glycosyltransferase</keyword>
<organism evidence="9 10">
    <name type="scientific">Leptolinea tardivitalis</name>
    <dbReference type="NCBI Taxonomy" id="229920"/>
    <lineage>
        <taxon>Bacteria</taxon>
        <taxon>Bacillati</taxon>
        <taxon>Chloroflexota</taxon>
        <taxon>Anaerolineae</taxon>
        <taxon>Anaerolineales</taxon>
        <taxon>Anaerolineaceae</taxon>
        <taxon>Leptolinea</taxon>
    </lineage>
</organism>
<dbReference type="GO" id="GO:0005886">
    <property type="term" value="C:plasma membrane"/>
    <property type="evidence" value="ECO:0007669"/>
    <property type="project" value="UniProtKB-SubCell"/>
</dbReference>
<name>A0A0N8GLI4_9CHLR</name>
<dbReference type="PANTHER" id="PTHR33908:SF11">
    <property type="entry name" value="MEMBRANE PROTEIN"/>
    <property type="match status" value="1"/>
</dbReference>
<feature type="transmembrane region" description="Helical" evidence="8">
    <location>
        <begin position="458"/>
        <end position="478"/>
    </location>
</feature>
<feature type="transmembrane region" description="Helical" evidence="8">
    <location>
        <begin position="304"/>
        <end position="321"/>
    </location>
</feature>
<evidence type="ECO:0000256" key="8">
    <source>
        <dbReference type="SAM" id="Phobius"/>
    </source>
</evidence>
<feature type="transmembrane region" description="Helical" evidence="8">
    <location>
        <begin position="690"/>
        <end position="710"/>
    </location>
</feature>
<evidence type="ECO:0000256" key="3">
    <source>
        <dbReference type="ARBA" id="ARBA00022676"/>
    </source>
</evidence>
<feature type="transmembrane region" description="Helical" evidence="8">
    <location>
        <begin position="591"/>
        <end position="611"/>
    </location>
</feature>
<keyword evidence="6 8" id="KW-1133">Transmembrane helix</keyword>
<dbReference type="InterPro" id="IPR050297">
    <property type="entry name" value="LipidA_mod_glycosyltrf_83"/>
</dbReference>
<feature type="transmembrane region" description="Helical" evidence="8">
    <location>
        <begin position="89"/>
        <end position="107"/>
    </location>
</feature>
<evidence type="ECO:0000256" key="1">
    <source>
        <dbReference type="ARBA" id="ARBA00004651"/>
    </source>
</evidence>
<feature type="transmembrane region" description="Helical" evidence="8">
    <location>
        <begin position="166"/>
        <end position="187"/>
    </location>
</feature>
<feature type="transmembrane region" description="Helical" evidence="8">
    <location>
        <begin position="12"/>
        <end position="35"/>
    </location>
</feature>
<feature type="transmembrane region" description="Helical" evidence="8">
    <location>
        <begin position="328"/>
        <end position="347"/>
    </location>
</feature>
<reference evidence="9 10" key="1">
    <citation type="submission" date="2015-07" db="EMBL/GenBank/DDBJ databases">
        <title>Genome sequence of Leptolinea tardivitalis DSM 16556.</title>
        <authorList>
            <person name="Hemp J."/>
            <person name="Ward L.M."/>
            <person name="Pace L.A."/>
            <person name="Fischer W.W."/>
        </authorList>
    </citation>
    <scope>NUCLEOTIDE SEQUENCE [LARGE SCALE GENOMIC DNA]</scope>
    <source>
        <strain evidence="9 10">YMTK-2</strain>
    </source>
</reference>
<gene>
    <name evidence="9" type="ORF">ADM99_05585</name>
</gene>
<feature type="transmembrane region" description="Helical" evidence="8">
    <location>
        <begin position="413"/>
        <end position="446"/>
    </location>
</feature>
<evidence type="ECO:0000256" key="2">
    <source>
        <dbReference type="ARBA" id="ARBA00022475"/>
    </source>
</evidence>
<dbReference type="PANTHER" id="PTHR33908">
    <property type="entry name" value="MANNOSYLTRANSFERASE YKCB-RELATED"/>
    <property type="match status" value="1"/>
</dbReference>
<dbReference type="Proteomes" id="UP000050430">
    <property type="component" value="Unassembled WGS sequence"/>
</dbReference>
<dbReference type="STRING" id="229920.ADM99_05585"/>